<reference evidence="2" key="1">
    <citation type="journal article" date="2010" name="Nat. Biotechnol.">
        <title>Draft genome sequence of the oilseed species Ricinus communis.</title>
        <authorList>
            <person name="Chan A.P."/>
            <person name="Crabtree J."/>
            <person name="Zhao Q."/>
            <person name="Lorenzi H."/>
            <person name="Orvis J."/>
            <person name="Puiu D."/>
            <person name="Melake-Berhan A."/>
            <person name="Jones K.M."/>
            <person name="Redman J."/>
            <person name="Chen G."/>
            <person name="Cahoon E.B."/>
            <person name="Gedil M."/>
            <person name="Stanke M."/>
            <person name="Haas B.J."/>
            <person name="Wortman J.R."/>
            <person name="Fraser-Liggett C.M."/>
            <person name="Ravel J."/>
            <person name="Rabinowicz P.D."/>
        </authorList>
    </citation>
    <scope>NUCLEOTIDE SEQUENCE [LARGE SCALE GENOMIC DNA]</scope>
    <source>
        <strain evidence="2">cv. Hale</strain>
    </source>
</reference>
<protein>
    <submittedName>
        <fullName evidence="1">Uncharacterized protein</fullName>
    </submittedName>
</protein>
<name>B9T484_RICCO</name>
<dbReference type="AlphaFoldDB" id="B9T484"/>
<dbReference type="InParanoid" id="B9T484"/>
<keyword evidence="2" id="KW-1185">Reference proteome</keyword>
<evidence type="ECO:0000313" key="2">
    <source>
        <dbReference type="Proteomes" id="UP000008311"/>
    </source>
</evidence>
<accession>B9T484</accession>
<dbReference type="Proteomes" id="UP000008311">
    <property type="component" value="Unassembled WGS sequence"/>
</dbReference>
<organism evidence="1 2">
    <name type="scientific">Ricinus communis</name>
    <name type="common">Castor bean</name>
    <dbReference type="NCBI Taxonomy" id="3988"/>
    <lineage>
        <taxon>Eukaryota</taxon>
        <taxon>Viridiplantae</taxon>
        <taxon>Streptophyta</taxon>
        <taxon>Embryophyta</taxon>
        <taxon>Tracheophyta</taxon>
        <taxon>Spermatophyta</taxon>
        <taxon>Magnoliopsida</taxon>
        <taxon>eudicotyledons</taxon>
        <taxon>Gunneridae</taxon>
        <taxon>Pentapetalae</taxon>
        <taxon>rosids</taxon>
        <taxon>fabids</taxon>
        <taxon>Malpighiales</taxon>
        <taxon>Euphorbiaceae</taxon>
        <taxon>Acalyphoideae</taxon>
        <taxon>Acalypheae</taxon>
        <taxon>Ricinus</taxon>
    </lineage>
</organism>
<gene>
    <name evidence="1" type="ORF">RCOM_0317990</name>
</gene>
<sequence length="71" mass="8472">MEKKIDMLCFGNGSIHQMVKGRDELYGRCFEIKEEQQRKRKCRRQGLVFFKAGYSRERPAVSNCQPFCFNF</sequence>
<evidence type="ECO:0000313" key="1">
    <source>
        <dbReference type="EMBL" id="EEF29323.1"/>
    </source>
</evidence>
<proteinExistence type="predicted"/>
<dbReference type="EMBL" id="EQ974458">
    <property type="protein sequence ID" value="EEF29323.1"/>
    <property type="molecule type" value="Genomic_DNA"/>
</dbReference>